<dbReference type="Proteomes" id="UP000087766">
    <property type="component" value="Chromosome 7"/>
</dbReference>
<dbReference type="EC" id="2.7.11.1" evidence="2"/>
<dbReference type="GO" id="GO:0030247">
    <property type="term" value="F:polysaccharide binding"/>
    <property type="evidence" value="ECO:0007669"/>
    <property type="project" value="InterPro"/>
</dbReference>
<dbReference type="RefSeq" id="XP_014508043.1">
    <property type="nucleotide sequence ID" value="XM_014652557.2"/>
</dbReference>
<feature type="domain" description="Wall-associated receptor kinase C-terminal" evidence="10">
    <location>
        <begin position="224"/>
        <end position="260"/>
    </location>
</feature>
<evidence type="ECO:0000259" key="10">
    <source>
        <dbReference type="Pfam" id="PF14380"/>
    </source>
</evidence>
<keyword evidence="11" id="KW-1185">Reference proteome</keyword>
<comment type="subcellular location">
    <subcellularLocation>
        <location evidence="1">Membrane</location>
        <topology evidence="1">Single-pass membrane protein</topology>
    </subcellularLocation>
</comment>
<name>A0A1S3UPN9_VIGRR</name>
<organism evidence="11 12">
    <name type="scientific">Vigna radiata var. radiata</name>
    <name type="common">Mung bean</name>
    <name type="synonym">Phaseolus aureus</name>
    <dbReference type="NCBI Taxonomy" id="3916"/>
    <lineage>
        <taxon>Eukaryota</taxon>
        <taxon>Viridiplantae</taxon>
        <taxon>Streptophyta</taxon>
        <taxon>Embryophyta</taxon>
        <taxon>Tracheophyta</taxon>
        <taxon>Spermatophyta</taxon>
        <taxon>Magnoliopsida</taxon>
        <taxon>eudicotyledons</taxon>
        <taxon>Gunneridae</taxon>
        <taxon>Pentapetalae</taxon>
        <taxon>rosids</taxon>
        <taxon>fabids</taxon>
        <taxon>Fabales</taxon>
        <taxon>Fabaceae</taxon>
        <taxon>Papilionoideae</taxon>
        <taxon>50 kb inversion clade</taxon>
        <taxon>NPAAA clade</taxon>
        <taxon>indigoferoid/millettioid clade</taxon>
        <taxon>Phaseoleae</taxon>
        <taxon>Vigna</taxon>
    </lineage>
</organism>
<dbReference type="GO" id="GO:0016020">
    <property type="term" value="C:membrane"/>
    <property type="evidence" value="ECO:0007669"/>
    <property type="project" value="UniProtKB-SubCell"/>
</dbReference>
<sequence>MAAALPPSLLLTLTFLSINIFPSAPAAACHDTCGSTQVKFPFGTGPGCGSPLFSPYITCASNGTADQLFLKTHSAATYPITSISYDTSTLTLAPSSMSSCSAMHPATTSFSLDWTSPFQLTSTTFLLLSCHPSLSLSSPLCDPSFDYLCASIYTCPAVTSLGLPLFPPSNSCCVYSPANLDGNGKLDLKAMQCGAYASVVSLGDTPTDPSRWVYGVALKFSYGGALDNNLVTTKCSGCESSGGVCGFSEPGNGFLCVCKGGYNTSFDCSPAYNQNQDYLFDSASAYPFFFLSWFVWSSILAGLFGVPFWLVLF</sequence>
<feature type="transmembrane region" description="Helical" evidence="7">
    <location>
        <begin position="288"/>
        <end position="312"/>
    </location>
</feature>
<protein>
    <recommendedName>
        <fullName evidence="2">non-specific serine/threonine protein kinase</fullName>
        <ecNumber evidence="2">2.7.11.1</ecNumber>
    </recommendedName>
</protein>
<keyword evidence="7" id="KW-0812">Transmembrane</keyword>
<evidence type="ECO:0000256" key="5">
    <source>
        <dbReference type="ARBA" id="ARBA00047899"/>
    </source>
</evidence>
<evidence type="ECO:0000256" key="7">
    <source>
        <dbReference type="SAM" id="Phobius"/>
    </source>
</evidence>
<evidence type="ECO:0000256" key="2">
    <source>
        <dbReference type="ARBA" id="ARBA00012513"/>
    </source>
</evidence>
<evidence type="ECO:0000256" key="8">
    <source>
        <dbReference type="SAM" id="SignalP"/>
    </source>
</evidence>
<keyword evidence="7" id="KW-0472">Membrane</keyword>
<evidence type="ECO:0000256" key="1">
    <source>
        <dbReference type="ARBA" id="ARBA00004167"/>
    </source>
</evidence>
<evidence type="ECO:0000256" key="6">
    <source>
        <dbReference type="ARBA" id="ARBA00048679"/>
    </source>
</evidence>
<dbReference type="OrthoDB" id="1933476at2759"/>
<comment type="catalytic activity">
    <reaction evidence="5">
        <text>L-threonyl-[protein] + ATP = O-phospho-L-threonyl-[protein] + ADP + H(+)</text>
        <dbReference type="Rhea" id="RHEA:46608"/>
        <dbReference type="Rhea" id="RHEA-COMP:11060"/>
        <dbReference type="Rhea" id="RHEA-COMP:11605"/>
        <dbReference type="ChEBI" id="CHEBI:15378"/>
        <dbReference type="ChEBI" id="CHEBI:30013"/>
        <dbReference type="ChEBI" id="CHEBI:30616"/>
        <dbReference type="ChEBI" id="CHEBI:61977"/>
        <dbReference type="ChEBI" id="CHEBI:456216"/>
        <dbReference type="EC" id="2.7.11.1"/>
    </reaction>
</comment>
<feature type="signal peptide" evidence="8">
    <location>
        <begin position="1"/>
        <end position="28"/>
    </location>
</feature>
<feature type="domain" description="Wall-associated receptor kinase galacturonan-binding" evidence="9">
    <location>
        <begin position="29"/>
        <end position="93"/>
    </location>
</feature>
<dbReference type="PANTHER" id="PTHR33355:SF1">
    <property type="entry name" value="WALL-ASSOCIATED RECEPTOR KINASE-LIKE 15"/>
    <property type="match status" value="1"/>
</dbReference>
<evidence type="ECO:0000256" key="3">
    <source>
        <dbReference type="ARBA" id="ARBA00022729"/>
    </source>
</evidence>
<evidence type="ECO:0000313" key="12">
    <source>
        <dbReference type="RefSeq" id="XP_014508043.1"/>
    </source>
</evidence>
<dbReference type="Pfam" id="PF14380">
    <property type="entry name" value="WAK_assoc"/>
    <property type="match status" value="1"/>
</dbReference>
<dbReference type="Gramene" id="Vradi07g18760.1">
    <property type="protein sequence ID" value="Vradi07g18760.1"/>
    <property type="gene ID" value="Vradi07g18760"/>
</dbReference>
<dbReference type="Pfam" id="PF13947">
    <property type="entry name" value="GUB_WAK_bind"/>
    <property type="match status" value="1"/>
</dbReference>
<accession>A0A1S3UPN9</accession>
<dbReference type="GO" id="GO:0004674">
    <property type="term" value="F:protein serine/threonine kinase activity"/>
    <property type="evidence" value="ECO:0007669"/>
    <property type="project" value="UniProtKB-EC"/>
</dbReference>
<gene>
    <name evidence="12" type="primary">LOC106767629</name>
</gene>
<dbReference type="GeneID" id="106767629"/>
<dbReference type="InterPro" id="IPR025287">
    <property type="entry name" value="WAK_GUB"/>
</dbReference>
<evidence type="ECO:0000256" key="4">
    <source>
        <dbReference type="ARBA" id="ARBA00023180"/>
    </source>
</evidence>
<keyword evidence="4" id="KW-0325">Glycoprotein</keyword>
<evidence type="ECO:0000259" key="9">
    <source>
        <dbReference type="Pfam" id="PF13947"/>
    </source>
</evidence>
<reference evidence="11" key="1">
    <citation type="journal article" date="2014" name="Nat. Commun.">
        <title>Genome sequence of mungbean and insights into evolution within Vigna species.</title>
        <authorList>
            <person name="Kang Y.J."/>
            <person name="Kim S.K."/>
            <person name="Kim M.Y."/>
            <person name="Lestari P."/>
            <person name="Kim K.H."/>
            <person name="Ha B.K."/>
            <person name="Jun T.H."/>
            <person name="Hwang W.J."/>
            <person name="Lee T."/>
            <person name="Lee J."/>
            <person name="Shim S."/>
            <person name="Yoon M.Y."/>
            <person name="Jang Y.E."/>
            <person name="Han K.S."/>
            <person name="Taeprayoon P."/>
            <person name="Yoon N."/>
            <person name="Somta P."/>
            <person name="Tanya P."/>
            <person name="Kim K.S."/>
            <person name="Gwag J.G."/>
            <person name="Moon J.K."/>
            <person name="Lee Y.H."/>
            <person name="Park B.S."/>
            <person name="Bombarely A."/>
            <person name="Doyle J.J."/>
            <person name="Jackson S.A."/>
            <person name="Schafleitner R."/>
            <person name="Srinives P."/>
            <person name="Varshney R.K."/>
            <person name="Lee S.H."/>
        </authorList>
    </citation>
    <scope>NUCLEOTIDE SEQUENCE [LARGE SCALE GENOMIC DNA]</scope>
    <source>
        <strain evidence="11">cv. VC1973A</strain>
    </source>
</reference>
<dbReference type="InterPro" id="IPR032872">
    <property type="entry name" value="WAK_assoc_C"/>
</dbReference>
<feature type="chain" id="PRO_5010360216" description="non-specific serine/threonine protein kinase" evidence="8">
    <location>
        <begin position="29"/>
        <end position="313"/>
    </location>
</feature>
<dbReference type="STRING" id="3916.A0A1S3UPN9"/>
<dbReference type="KEGG" id="vra:106767629"/>
<keyword evidence="7" id="KW-1133">Transmembrane helix</keyword>
<dbReference type="AlphaFoldDB" id="A0A1S3UPN9"/>
<dbReference type="PANTHER" id="PTHR33355">
    <property type="entry name" value="WALL-ASSOCIATED RECEPTOR KINASE CARBOXY-TERMINAL PROTEIN-RELATED"/>
    <property type="match status" value="1"/>
</dbReference>
<keyword evidence="3 8" id="KW-0732">Signal</keyword>
<proteinExistence type="predicted"/>
<comment type="catalytic activity">
    <reaction evidence="6">
        <text>L-seryl-[protein] + ATP = O-phospho-L-seryl-[protein] + ADP + H(+)</text>
        <dbReference type="Rhea" id="RHEA:17989"/>
        <dbReference type="Rhea" id="RHEA-COMP:9863"/>
        <dbReference type="Rhea" id="RHEA-COMP:11604"/>
        <dbReference type="ChEBI" id="CHEBI:15378"/>
        <dbReference type="ChEBI" id="CHEBI:29999"/>
        <dbReference type="ChEBI" id="CHEBI:30616"/>
        <dbReference type="ChEBI" id="CHEBI:83421"/>
        <dbReference type="ChEBI" id="CHEBI:456216"/>
        <dbReference type="EC" id="2.7.11.1"/>
    </reaction>
</comment>
<evidence type="ECO:0000313" key="11">
    <source>
        <dbReference type="Proteomes" id="UP000087766"/>
    </source>
</evidence>
<reference evidence="12" key="2">
    <citation type="submission" date="2025-08" db="UniProtKB">
        <authorList>
            <consortium name="RefSeq"/>
        </authorList>
    </citation>
    <scope>IDENTIFICATION</scope>
    <source>
        <tissue evidence="12">Leaf</tissue>
    </source>
</reference>